<evidence type="ECO:0000313" key="1">
    <source>
        <dbReference type="EMBL" id="RXJ52448.1"/>
    </source>
</evidence>
<dbReference type="RefSeq" id="WP_129015583.1">
    <property type="nucleotide sequence ID" value="NZ_SDDZ01000001.1"/>
</dbReference>
<sequence>MLKKLVVILTLVMIVASCKDDSKQSKADETSETETSKTAFEDREIEEALFDGYFVKHSSGYDIALKNNTLYMLKANPSEKDENTTFFVDVIPKNGSLQNFNLPPSEVNFNDSLSENYNNVAVHKFVLPKVEGDYEIIVGQYDNVGRVWTTTIQSGMLGQDIHNYRNEYAKNIKSTRYLKEFETALAQGYFMMYPEGYDVLVNGNMVYFIKPTNIDVDVDTRFYLHVKFENTEENMVLDFNGRDAQIDQRLGSKYENFTVIRKEVPSEKKIVEVGVGQFNNEGRTWQVIYDLEKMYDNITYMYDNQYREYIQK</sequence>
<comment type="caution">
    <text evidence="1">The sequence shown here is derived from an EMBL/GenBank/DDBJ whole genome shotgun (WGS) entry which is preliminary data.</text>
</comment>
<protein>
    <submittedName>
        <fullName evidence="1">Uncharacterized protein</fullName>
    </submittedName>
</protein>
<dbReference type="Proteomes" id="UP000289792">
    <property type="component" value="Unassembled WGS sequence"/>
</dbReference>
<gene>
    <name evidence="1" type="ORF">ESZ48_01750</name>
</gene>
<name>A0A4Q0XJU0_9FLAO</name>
<proteinExistence type="predicted"/>
<organism evidence="1 2">
    <name type="scientific">Gelidibacter gilvus</name>
    <dbReference type="NCBI Taxonomy" id="59602"/>
    <lineage>
        <taxon>Bacteria</taxon>
        <taxon>Pseudomonadati</taxon>
        <taxon>Bacteroidota</taxon>
        <taxon>Flavobacteriia</taxon>
        <taxon>Flavobacteriales</taxon>
        <taxon>Flavobacteriaceae</taxon>
        <taxon>Gelidibacter</taxon>
    </lineage>
</organism>
<dbReference type="EMBL" id="SDDZ01000001">
    <property type="protein sequence ID" value="RXJ52448.1"/>
    <property type="molecule type" value="Genomic_DNA"/>
</dbReference>
<dbReference type="PROSITE" id="PS51257">
    <property type="entry name" value="PROKAR_LIPOPROTEIN"/>
    <property type="match status" value="1"/>
</dbReference>
<dbReference type="AlphaFoldDB" id="A0A4Q0XJU0"/>
<accession>A0A4Q0XJU0</accession>
<keyword evidence="2" id="KW-1185">Reference proteome</keyword>
<evidence type="ECO:0000313" key="2">
    <source>
        <dbReference type="Proteomes" id="UP000289792"/>
    </source>
</evidence>
<dbReference type="OrthoDB" id="9916407at2"/>
<reference evidence="1 2" key="1">
    <citation type="submission" date="2019-01" db="EMBL/GenBank/DDBJ databases">
        <title>Genome sequence of the Antarctic species Gelidibacter gilvus ACAM 158(T).</title>
        <authorList>
            <person name="Bowman J.P."/>
        </authorList>
    </citation>
    <scope>NUCLEOTIDE SEQUENCE [LARGE SCALE GENOMIC DNA]</scope>
    <source>
        <strain evidence="1 2">IC158</strain>
    </source>
</reference>